<name>A0A382MD24_9ZZZZ</name>
<dbReference type="Pfam" id="PF13453">
    <property type="entry name" value="Zn_ribbon_TFIIB"/>
    <property type="match status" value="1"/>
</dbReference>
<gene>
    <name evidence="2" type="ORF">METZ01_LOCUS298461</name>
</gene>
<reference evidence="2" key="1">
    <citation type="submission" date="2018-05" db="EMBL/GenBank/DDBJ databases">
        <authorList>
            <person name="Lanie J.A."/>
            <person name="Ng W.-L."/>
            <person name="Kazmierczak K.M."/>
            <person name="Andrzejewski T.M."/>
            <person name="Davidsen T.M."/>
            <person name="Wayne K.J."/>
            <person name="Tettelin H."/>
            <person name="Glass J.I."/>
            <person name="Rusch D."/>
            <person name="Podicherti R."/>
            <person name="Tsui H.-C.T."/>
            <person name="Winkler M.E."/>
        </authorList>
    </citation>
    <scope>NUCLEOTIDE SEQUENCE</scope>
</reference>
<dbReference type="AlphaFoldDB" id="A0A382MD24"/>
<accession>A0A382MD24</accession>
<evidence type="ECO:0000313" key="2">
    <source>
        <dbReference type="EMBL" id="SVC45607.1"/>
    </source>
</evidence>
<organism evidence="2">
    <name type="scientific">marine metagenome</name>
    <dbReference type="NCBI Taxonomy" id="408172"/>
    <lineage>
        <taxon>unclassified sequences</taxon>
        <taxon>metagenomes</taxon>
        <taxon>ecological metagenomes</taxon>
    </lineage>
</organism>
<dbReference type="EMBL" id="UINC01092218">
    <property type="protein sequence ID" value="SVC45607.1"/>
    <property type="molecule type" value="Genomic_DNA"/>
</dbReference>
<sequence>MHKIEEPDITVDRCSECGGTFLDKGELDVLATGMSGEIEFCSVDPEKRTDKHAYIECPKVECEGNRMRKINLLIYSDIIFDHCGKCAGFFLNSGEITEMNRELEQLTPDKEAEEFRNYIDGHLVRKDSVSSVTTTGGSLLGHDVAGGLLPGHDVATAAHYLKLSVYFKENLGLGLRVFSEKWADKLFKVMGLSKKQDIQIGDDEIDSSFIIQGEHKKEVLALLSDSQVQKNLKKLKGKEITVANAQGKLEILDERIVYTEGPYIGVVSYDITEDETGAIKAMLDFAKAVEAYYG</sequence>
<proteinExistence type="predicted"/>
<evidence type="ECO:0000259" key="1">
    <source>
        <dbReference type="Pfam" id="PF13453"/>
    </source>
</evidence>
<protein>
    <recommendedName>
        <fullName evidence="1">Transcription factor zinc-finger domain-containing protein</fullName>
    </recommendedName>
</protein>
<feature type="domain" description="Transcription factor zinc-finger" evidence="1">
    <location>
        <begin position="1"/>
        <end position="30"/>
    </location>
</feature>
<dbReference type="InterPro" id="IPR027392">
    <property type="entry name" value="TF_Znf"/>
</dbReference>